<name>A0A0F5J8C3_9BACT</name>
<dbReference type="STRING" id="927665.HMPREF1535_03202"/>
<evidence type="ECO:0000313" key="1">
    <source>
        <dbReference type="EMBL" id="KKB53657.1"/>
    </source>
</evidence>
<reference evidence="1 2" key="1">
    <citation type="submission" date="2013-04" db="EMBL/GenBank/DDBJ databases">
        <title>The Genome Sequence of Parabacteroides goldsteinii DSM 19448.</title>
        <authorList>
            <consortium name="The Broad Institute Genomics Platform"/>
            <person name="Earl A."/>
            <person name="Ward D."/>
            <person name="Feldgarden M."/>
            <person name="Gevers D."/>
            <person name="Martens E."/>
            <person name="Sakamoto M."/>
            <person name="Benno Y."/>
            <person name="Song Y."/>
            <person name="Liu C."/>
            <person name="Lee J."/>
            <person name="Bolanos M."/>
            <person name="Vaisanen M.L."/>
            <person name="Finegold S.M."/>
            <person name="Walker B."/>
            <person name="Young S."/>
            <person name="Zeng Q."/>
            <person name="Gargeya S."/>
            <person name="Fitzgerald M."/>
            <person name="Haas B."/>
            <person name="Abouelleil A."/>
            <person name="Allen A.W."/>
            <person name="Alvarado L."/>
            <person name="Arachchi H.M."/>
            <person name="Berlin A.M."/>
            <person name="Chapman S.B."/>
            <person name="Gainer-Dewar J."/>
            <person name="Goldberg J."/>
            <person name="Griggs A."/>
            <person name="Gujja S."/>
            <person name="Hansen M."/>
            <person name="Howarth C."/>
            <person name="Imamovic A."/>
            <person name="Ireland A."/>
            <person name="Larimer J."/>
            <person name="McCowan C."/>
            <person name="Murphy C."/>
            <person name="Pearson M."/>
            <person name="Poon T.W."/>
            <person name="Priest M."/>
            <person name="Roberts A."/>
            <person name="Saif S."/>
            <person name="Shea T."/>
            <person name="Sisk P."/>
            <person name="Sykes S."/>
            <person name="Wortman J."/>
            <person name="Nusbaum C."/>
            <person name="Birren B."/>
        </authorList>
    </citation>
    <scope>NUCLEOTIDE SEQUENCE [LARGE SCALE GENOMIC DNA]</scope>
    <source>
        <strain evidence="1 2">DSM 19448</strain>
    </source>
</reference>
<proteinExistence type="predicted"/>
<dbReference type="AlphaFoldDB" id="A0A0F5J8C3"/>
<sequence>MPEPEPEPEPTVYYTVTLPFVEGAVTDPVAGDYDVESWSTFRFYLTLDTAYSQSQPVVTTSRGETLQPRTSDGAYLLKYVRTDVEVYIDGILLNPPPVANEPIRAAAPEPEIWSEDACLCIRLPEGLLTSSVRIFTAEGRLLDSFRSTPGLNRRQLPTGIYIVQVGKTVRKVAVK</sequence>
<dbReference type="Proteomes" id="UP000033047">
    <property type="component" value="Unassembled WGS sequence"/>
</dbReference>
<dbReference type="HOGENOM" id="CLU_1531121_0_0_10"/>
<comment type="caution">
    <text evidence="1">The sequence shown here is derived from an EMBL/GenBank/DDBJ whole genome shotgun (WGS) entry which is preliminary data.</text>
</comment>
<protein>
    <submittedName>
        <fullName evidence="1">Uncharacterized protein</fullName>
    </submittedName>
</protein>
<accession>A0A0F5J8C3</accession>
<organism evidence="1 2">
    <name type="scientific">Parabacteroides goldsteinii DSM 19448 = WAL 12034</name>
    <dbReference type="NCBI Taxonomy" id="927665"/>
    <lineage>
        <taxon>Bacteria</taxon>
        <taxon>Pseudomonadati</taxon>
        <taxon>Bacteroidota</taxon>
        <taxon>Bacteroidia</taxon>
        <taxon>Bacteroidales</taxon>
        <taxon>Tannerellaceae</taxon>
        <taxon>Parabacteroides</taxon>
    </lineage>
</organism>
<evidence type="ECO:0000313" key="2">
    <source>
        <dbReference type="Proteomes" id="UP000033047"/>
    </source>
</evidence>
<dbReference type="EMBL" id="AQHV01000014">
    <property type="protein sequence ID" value="KKB53657.1"/>
    <property type="molecule type" value="Genomic_DNA"/>
</dbReference>
<dbReference type="PATRIC" id="fig|927665.4.peg.3289"/>
<gene>
    <name evidence="1" type="ORF">HMPREF1535_03202</name>
</gene>